<comment type="caution">
    <text evidence="1">The sequence shown here is derived from an EMBL/GenBank/DDBJ whole genome shotgun (WGS) entry which is preliminary data.</text>
</comment>
<protein>
    <submittedName>
        <fullName evidence="1">Uncharacterized protein</fullName>
    </submittedName>
</protein>
<dbReference type="EMBL" id="JAHYIQ010000001">
    <property type="protein sequence ID" value="KAK1137970.1"/>
    <property type="molecule type" value="Genomic_DNA"/>
</dbReference>
<accession>A0AA40GHK6</accession>
<evidence type="ECO:0000313" key="1">
    <source>
        <dbReference type="EMBL" id="KAK1137970.1"/>
    </source>
</evidence>
<name>A0AA40GHK6_9HYME</name>
<dbReference type="AlphaFoldDB" id="A0AA40GHK6"/>
<keyword evidence="2" id="KW-1185">Reference proteome</keyword>
<organism evidence="1 2">
    <name type="scientific">Melipona bicolor</name>
    <dbReference type="NCBI Taxonomy" id="60889"/>
    <lineage>
        <taxon>Eukaryota</taxon>
        <taxon>Metazoa</taxon>
        <taxon>Ecdysozoa</taxon>
        <taxon>Arthropoda</taxon>
        <taxon>Hexapoda</taxon>
        <taxon>Insecta</taxon>
        <taxon>Pterygota</taxon>
        <taxon>Neoptera</taxon>
        <taxon>Endopterygota</taxon>
        <taxon>Hymenoptera</taxon>
        <taxon>Apocrita</taxon>
        <taxon>Aculeata</taxon>
        <taxon>Apoidea</taxon>
        <taxon>Anthophila</taxon>
        <taxon>Apidae</taxon>
        <taxon>Melipona</taxon>
    </lineage>
</organism>
<dbReference type="Proteomes" id="UP001177670">
    <property type="component" value="Unassembled WGS sequence"/>
</dbReference>
<sequence>HGNIDRPAGQPARRPDWMVCSVCASYDSQRAFGADYAFQEDPSIHRYTSLLCNPRTRTRRDVTLRCADMPRWSAKIFIREGGEDMTRVARQVSHVVGNGIRRWLGLGSEELRFRDFRSFDSLAPRAVVDPCFVRSTRLDVDLDFGASVPSLEQLFAYFVSRKNNTVRIKLTIQPKRNSSFNSEKWNNTARKSANYRHRQTSSNIVRRIDYSTMERNSVVAKLAEDGEKSMKEITNYYIGGGSLRKIGLYWELRKGDPYLVAR</sequence>
<reference evidence="1" key="1">
    <citation type="submission" date="2021-10" db="EMBL/GenBank/DDBJ databases">
        <title>Melipona bicolor Genome sequencing and assembly.</title>
        <authorList>
            <person name="Araujo N.S."/>
            <person name="Arias M.C."/>
        </authorList>
    </citation>
    <scope>NUCLEOTIDE SEQUENCE</scope>
    <source>
        <strain evidence="1">USP_2M_L1-L4_2017</strain>
        <tissue evidence="1">Whole body</tissue>
    </source>
</reference>
<evidence type="ECO:0000313" key="2">
    <source>
        <dbReference type="Proteomes" id="UP001177670"/>
    </source>
</evidence>
<gene>
    <name evidence="1" type="ORF">K0M31_002461</name>
</gene>
<feature type="non-terminal residue" evidence="1">
    <location>
        <position position="1"/>
    </location>
</feature>
<proteinExistence type="predicted"/>